<dbReference type="PIRSF" id="PIRSF028756">
    <property type="entry name" value="PPK2_prd"/>
    <property type="match status" value="1"/>
</dbReference>
<gene>
    <name evidence="5" type="ORF">ENQ87_07820</name>
</gene>
<evidence type="ECO:0000256" key="3">
    <source>
        <dbReference type="ARBA" id="ARBA00022777"/>
    </source>
</evidence>
<dbReference type="InterPro" id="IPR027417">
    <property type="entry name" value="P-loop_NTPase"/>
</dbReference>
<organism evidence="5">
    <name type="scientific">Geobacter metallireducens</name>
    <dbReference type="NCBI Taxonomy" id="28232"/>
    <lineage>
        <taxon>Bacteria</taxon>
        <taxon>Pseudomonadati</taxon>
        <taxon>Thermodesulfobacteriota</taxon>
        <taxon>Desulfuromonadia</taxon>
        <taxon>Geobacterales</taxon>
        <taxon>Geobacteraceae</taxon>
        <taxon>Geobacter</taxon>
    </lineage>
</organism>
<evidence type="ECO:0000256" key="2">
    <source>
        <dbReference type="ARBA" id="ARBA00022679"/>
    </source>
</evidence>
<dbReference type="InterPro" id="IPR022300">
    <property type="entry name" value="PPK2-rel_1"/>
</dbReference>
<dbReference type="InterPro" id="IPR022488">
    <property type="entry name" value="PPK2-related"/>
</dbReference>
<dbReference type="EMBL" id="DSOV01000037">
    <property type="protein sequence ID" value="HEN42267.1"/>
    <property type="molecule type" value="Genomic_DNA"/>
</dbReference>
<evidence type="ECO:0000313" key="5">
    <source>
        <dbReference type="EMBL" id="HEN42267.1"/>
    </source>
</evidence>
<dbReference type="PANTHER" id="PTHR34383:SF3">
    <property type="entry name" value="POLYPHOSPHATE:AMP PHOSPHOTRANSFERASE"/>
    <property type="match status" value="1"/>
</dbReference>
<dbReference type="PANTHER" id="PTHR34383">
    <property type="entry name" value="POLYPHOSPHATE:AMP PHOSPHOTRANSFERASE-RELATED"/>
    <property type="match status" value="1"/>
</dbReference>
<protein>
    <submittedName>
        <fullName evidence="5">Polyphosphate kinase 2 family protein</fullName>
    </submittedName>
</protein>
<keyword evidence="3 5" id="KW-0418">Kinase</keyword>
<accession>A0A831XEH7</accession>
<keyword evidence="2" id="KW-0808">Transferase</keyword>
<dbReference type="NCBIfam" id="TIGR03709">
    <property type="entry name" value="PPK2_rel_1"/>
    <property type="match status" value="1"/>
</dbReference>
<proteinExistence type="inferred from homology"/>
<dbReference type="GO" id="GO:0006797">
    <property type="term" value="P:polyphosphate metabolic process"/>
    <property type="evidence" value="ECO:0007669"/>
    <property type="project" value="InterPro"/>
</dbReference>
<dbReference type="Pfam" id="PF03976">
    <property type="entry name" value="PPK2"/>
    <property type="match status" value="1"/>
</dbReference>
<evidence type="ECO:0000256" key="1">
    <source>
        <dbReference type="ARBA" id="ARBA00009924"/>
    </source>
</evidence>
<comment type="caution">
    <text evidence="5">The sequence shown here is derived from an EMBL/GenBank/DDBJ whole genome shotgun (WGS) entry which is preliminary data.</text>
</comment>
<name>A0A831XEH7_GEOME</name>
<dbReference type="GO" id="GO:0008976">
    <property type="term" value="F:polyphosphate kinase activity"/>
    <property type="evidence" value="ECO:0007669"/>
    <property type="project" value="InterPro"/>
</dbReference>
<comment type="similarity">
    <text evidence="1">Belongs to the polyphosphate kinase 2 (PPK2) family. Class I subfamily.</text>
</comment>
<reference evidence="5" key="1">
    <citation type="journal article" date="2020" name="mSystems">
        <title>Genome- and Community-Level Interaction Insights into Carbon Utilization and Element Cycling Functions of Hydrothermarchaeota in Hydrothermal Sediment.</title>
        <authorList>
            <person name="Zhou Z."/>
            <person name="Liu Y."/>
            <person name="Xu W."/>
            <person name="Pan J."/>
            <person name="Luo Z.H."/>
            <person name="Li M."/>
        </authorList>
    </citation>
    <scope>NUCLEOTIDE SEQUENCE [LARGE SCALE GENOMIC DNA]</scope>
    <source>
        <strain evidence="5">SpSt-349</strain>
    </source>
</reference>
<dbReference type="Gene3D" id="3.40.50.300">
    <property type="entry name" value="P-loop containing nucleotide triphosphate hydrolases"/>
    <property type="match status" value="1"/>
</dbReference>
<dbReference type="AlphaFoldDB" id="A0A831XEH7"/>
<sequence>MEKIFRDTGAFTKKFRVEDGKKFRLKDFDPRETLGLRHAEGIKDRAADLLQEGVEILAELQERLYAQDRWGLLLIFQAMDAAGKDSAIKHVMSGINPLGCQVFSFKSPSAEDLDHDFLWRTAKCLPERGRIGIFNRSYYEEVLVVRVHRELLDKQKLPPTLVTKNIWQERYEDINAHERYLTRNGIVIRKFFLNVSRDEQKKRFLERLDKPEKNWKFSVDDVRERGHWDDYMKAYEDMIRSTATPHAPWYVVPADSKWFTRLVVAAGIIEALDGLELAYPTVDEAKRKELAAARTMLEVE</sequence>
<dbReference type="SUPFAM" id="SSF52540">
    <property type="entry name" value="P-loop containing nucleoside triphosphate hydrolases"/>
    <property type="match status" value="1"/>
</dbReference>
<feature type="domain" description="Polyphosphate kinase-2-related" evidence="4">
    <location>
        <begin position="54"/>
        <end position="273"/>
    </location>
</feature>
<evidence type="ECO:0000259" key="4">
    <source>
        <dbReference type="Pfam" id="PF03976"/>
    </source>
</evidence>
<dbReference type="InterPro" id="IPR016898">
    <property type="entry name" value="Polyphosphate_phosphotransfera"/>
</dbReference>